<name>A0ABU0E440_9FIRM</name>
<evidence type="ECO:0008006" key="3">
    <source>
        <dbReference type="Google" id="ProtNLM"/>
    </source>
</evidence>
<comment type="caution">
    <text evidence="1">The sequence shown here is derived from an EMBL/GenBank/DDBJ whole genome shotgun (WGS) entry which is preliminary data.</text>
</comment>
<dbReference type="EMBL" id="JAUSUR010000004">
    <property type="protein sequence ID" value="MDQ0361664.1"/>
    <property type="molecule type" value="Genomic_DNA"/>
</dbReference>
<protein>
    <recommendedName>
        <fullName evidence="3">PepSY domain-containing protein</fullName>
    </recommendedName>
</protein>
<dbReference type="Proteomes" id="UP001230220">
    <property type="component" value="Unassembled WGS sequence"/>
</dbReference>
<dbReference type="RefSeq" id="WP_307408578.1">
    <property type="nucleotide sequence ID" value="NZ_JAUSUR010000004.1"/>
</dbReference>
<organism evidence="1 2">
    <name type="scientific">Breznakia pachnodae</name>
    <dbReference type="NCBI Taxonomy" id="265178"/>
    <lineage>
        <taxon>Bacteria</taxon>
        <taxon>Bacillati</taxon>
        <taxon>Bacillota</taxon>
        <taxon>Erysipelotrichia</taxon>
        <taxon>Erysipelotrichales</taxon>
        <taxon>Erysipelotrichaceae</taxon>
        <taxon>Breznakia</taxon>
    </lineage>
</organism>
<evidence type="ECO:0000313" key="1">
    <source>
        <dbReference type="EMBL" id="MDQ0361664.1"/>
    </source>
</evidence>
<proteinExistence type="predicted"/>
<evidence type="ECO:0000313" key="2">
    <source>
        <dbReference type="Proteomes" id="UP001230220"/>
    </source>
</evidence>
<accession>A0ABU0E440</accession>
<gene>
    <name evidence="1" type="ORF">J2S15_002414</name>
</gene>
<keyword evidence="2" id="KW-1185">Reference proteome</keyword>
<sequence>MKNLNYKKILLTCFLLLLLGLIVVSILGVYVSGPLRKQENDEAKIEATIKKEESCDVIDRISFQFVTYTCETSKNYVIFDENGEKIATRKKSEAKFSDVEKIVSDYSELEGAEVRVGYGYEAPAYYITKGIYVLVVDFDTLEVIYSSGGK</sequence>
<reference evidence="1 2" key="1">
    <citation type="submission" date="2023-07" db="EMBL/GenBank/DDBJ databases">
        <title>Genomic Encyclopedia of Type Strains, Phase IV (KMG-IV): sequencing the most valuable type-strain genomes for metagenomic binning, comparative biology and taxonomic classification.</title>
        <authorList>
            <person name="Goeker M."/>
        </authorList>
    </citation>
    <scope>NUCLEOTIDE SEQUENCE [LARGE SCALE GENOMIC DNA]</scope>
    <source>
        <strain evidence="1 2">DSM 16784</strain>
    </source>
</reference>